<organism evidence="4 5">
    <name type="scientific">Enorma phocaeensis</name>
    <dbReference type="NCBI Taxonomy" id="1871019"/>
    <lineage>
        <taxon>Bacteria</taxon>
        <taxon>Bacillati</taxon>
        <taxon>Actinomycetota</taxon>
        <taxon>Coriobacteriia</taxon>
        <taxon>Coriobacteriales</taxon>
        <taxon>Coriobacteriaceae</taxon>
        <taxon>Enorma</taxon>
    </lineage>
</organism>
<name>A0ABT7VBF5_9ACTN</name>
<dbReference type="PANTHER" id="PTHR34295:SF1">
    <property type="entry name" value="BIOTIN TRANSPORTER BIOY"/>
    <property type="match status" value="1"/>
</dbReference>
<comment type="caution">
    <text evidence="4">The sequence shown here is derived from an EMBL/GenBank/DDBJ whole genome shotgun (WGS) entry which is preliminary data.</text>
</comment>
<gene>
    <name evidence="4" type="ORF">QUW28_06805</name>
</gene>
<evidence type="ECO:0000313" key="4">
    <source>
        <dbReference type="EMBL" id="MDM8275204.1"/>
    </source>
</evidence>
<feature type="transmembrane region" description="Helical" evidence="3">
    <location>
        <begin position="85"/>
        <end position="102"/>
    </location>
</feature>
<comment type="subcellular location">
    <subcellularLocation>
        <location evidence="2">Cell membrane</location>
        <topology evidence="2">Multi-pass membrane protein</topology>
    </subcellularLocation>
</comment>
<feature type="transmembrane region" description="Helical" evidence="3">
    <location>
        <begin position="57"/>
        <end position="79"/>
    </location>
</feature>
<evidence type="ECO:0000256" key="3">
    <source>
        <dbReference type="SAM" id="Phobius"/>
    </source>
</evidence>
<dbReference type="Gene3D" id="1.10.1760.20">
    <property type="match status" value="1"/>
</dbReference>
<accession>A0ABT7VBF5</accession>
<feature type="transmembrane region" description="Helical" evidence="3">
    <location>
        <begin position="114"/>
        <end position="135"/>
    </location>
</feature>
<sequence>MASMNSREIARIAVCVALLAVSSWVSIPLGPVPFTLQTMVLAMLPVVLAGRGAAWAVGAYLVLGGIGFPVFAGFMGGVGVLCGPTGGYLVGFLFGELLASLVRDARALPSATRLPLALVVLLLTSYVLGTAWFVLSSGSDVATALLLCVVPFAVPDVVKMACGAALGRAVRHALAASRGAAA</sequence>
<dbReference type="Proteomes" id="UP001529421">
    <property type="component" value="Unassembled WGS sequence"/>
</dbReference>
<dbReference type="EMBL" id="JAUDDZ010000008">
    <property type="protein sequence ID" value="MDM8275204.1"/>
    <property type="molecule type" value="Genomic_DNA"/>
</dbReference>
<keyword evidence="3" id="KW-1133">Transmembrane helix</keyword>
<keyword evidence="2" id="KW-0813">Transport</keyword>
<comment type="similarity">
    <text evidence="1 2">Belongs to the BioY family.</text>
</comment>
<proteinExistence type="inferred from homology"/>
<evidence type="ECO:0000256" key="2">
    <source>
        <dbReference type="PIRNR" id="PIRNR016661"/>
    </source>
</evidence>
<keyword evidence="3" id="KW-0812">Transmembrane</keyword>
<evidence type="ECO:0000256" key="1">
    <source>
        <dbReference type="ARBA" id="ARBA00010692"/>
    </source>
</evidence>
<keyword evidence="5" id="KW-1185">Reference proteome</keyword>
<dbReference type="RefSeq" id="WP_239462426.1">
    <property type="nucleotide sequence ID" value="NZ_JACJKQ010000010.1"/>
</dbReference>
<reference evidence="5" key="1">
    <citation type="submission" date="2023-06" db="EMBL/GenBank/DDBJ databases">
        <title>Identification and characterization of horizontal gene transfer across gut microbiota members of farm animals based on homology search.</title>
        <authorList>
            <person name="Zeman M."/>
            <person name="Kubasova T."/>
            <person name="Jahodarova E."/>
            <person name="Nykrynova M."/>
            <person name="Rychlik I."/>
        </authorList>
    </citation>
    <scope>NUCLEOTIDE SEQUENCE [LARGE SCALE GENOMIC DNA]</scope>
    <source>
        <strain evidence="5">154_Feed</strain>
    </source>
</reference>
<keyword evidence="2" id="KW-1003">Cell membrane</keyword>
<dbReference type="PIRSF" id="PIRSF016661">
    <property type="entry name" value="BioY"/>
    <property type="match status" value="1"/>
</dbReference>
<evidence type="ECO:0000313" key="5">
    <source>
        <dbReference type="Proteomes" id="UP001529421"/>
    </source>
</evidence>
<keyword evidence="2 3" id="KW-0472">Membrane</keyword>
<protein>
    <recommendedName>
        <fullName evidence="2">Biotin transporter</fullName>
    </recommendedName>
</protein>
<dbReference type="PANTHER" id="PTHR34295">
    <property type="entry name" value="BIOTIN TRANSPORTER BIOY"/>
    <property type="match status" value="1"/>
</dbReference>
<dbReference type="Pfam" id="PF02632">
    <property type="entry name" value="BioY"/>
    <property type="match status" value="1"/>
</dbReference>
<dbReference type="InterPro" id="IPR003784">
    <property type="entry name" value="BioY"/>
</dbReference>
<feature type="transmembrane region" description="Helical" evidence="3">
    <location>
        <begin position="9"/>
        <end position="27"/>
    </location>
</feature>